<keyword evidence="2" id="KW-0274">FAD</keyword>
<dbReference type="PANTHER" id="PTHR48105">
    <property type="entry name" value="THIOREDOXIN REDUCTASE 1-RELATED-RELATED"/>
    <property type="match status" value="1"/>
</dbReference>
<evidence type="ECO:0000313" key="8">
    <source>
        <dbReference type="Proteomes" id="UP000229972"/>
    </source>
</evidence>
<dbReference type="InterPro" id="IPR050097">
    <property type="entry name" value="Ferredoxin-NADP_redctase_2"/>
</dbReference>
<dbReference type="EMBL" id="PFAL01000012">
    <property type="protein sequence ID" value="PIR95702.1"/>
    <property type="molecule type" value="Genomic_DNA"/>
</dbReference>
<evidence type="ECO:0000256" key="2">
    <source>
        <dbReference type="ARBA" id="ARBA00022827"/>
    </source>
</evidence>
<keyword evidence="1" id="KW-0285">Flavoprotein</keyword>
<accession>A0A2H0V9D3</accession>
<proteinExistence type="predicted"/>
<dbReference type="SUPFAM" id="SSF51905">
    <property type="entry name" value="FAD/NAD(P)-binding domain"/>
    <property type="match status" value="1"/>
</dbReference>
<dbReference type="InterPro" id="IPR008255">
    <property type="entry name" value="Pyr_nucl-diS_OxRdtase_2_AS"/>
</dbReference>
<evidence type="ECO:0000313" key="7">
    <source>
        <dbReference type="EMBL" id="PIR95702.1"/>
    </source>
</evidence>
<dbReference type="Pfam" id="PF07992">
    <property type="entry name" value="Pyr_redox_2"/>
    <property type="match status" value="1"/>
</dbReference>
<gene>
    <name evidence="7" type="ORF">COT93_01070</name>
</gene>
<evidence type="ECO:0000256" key="1">
    <source>
        <dbReference type="ARBA" id="ARBA00022630"/>
    </source>
</evidence>
<keyword evidence="3" id="KW-0560">Oxidoreductase</keyword>
<dbReference type="Proteomes" id="UP000229972">
    <property type="component" value="Unassembled WGS sequence"/>
</dbReference>
<evidence type="ECO:0000256" key="5">
    <source>
        <dbReference type="ARBA" id="ARBA00023284"/>
    </source>
</evidence>
<evidence type="ECO:0000256" key="4">
    <source>
        <dbReference type="ARBA" id="ARBA00023157"/>
    </source>
</evidence>
<dbReference type="PRINTS" id="PR00368">
    <property type="entry name" value="FADPNR"/>
</dbReference>
<feature type="domain" description="FAD/NAD(P)-binding" evidence="6">
    <location>
        <begin position="2"/>
        <end position="288"/>
    </location>
</feature>
<sequence>MYDTIVIGGGMAGLSAALYAKRREMKTLLITKDIGGQIGLAGEIENYPGFDIISGLELNQKLEKQIKYTGYELKLETVTKIEVLADNNFKIISDQGEYETKTVIFALGLIPRYLEVPGEKEFSGKGVSYCANCDGQFFKGKKIIVVGGGNSAVDAAEVMSKIASEVYLVHRKAEFKAFESLVESAKKCPNIKFLMESEIVKIEGDTKVTSASIKNNADGTTQDLAVDGIFVEIGHKAQSDLVKDLVKLDIANQVIVDEGCRTNQPGFFAAGDITPIEYKQLTVASGQGTIAALNAYRYIQENSNK</sequence>
<comment type="caution">
    <text evidence="7">The sequence shown here is derived from an EMBL/GenBank/DDBJ whole genome shotgun (WGS) entry which is preliminary data.</text>
</comment>
<keyword evidence="4" id="KW-1015">Disulfide bond</keyword>
<dbReference type="PRINTS" id="PR00469">
    <property type="entry name" value="PNDRDTASEII"/>
</dbReference>
<dbReference type="GO" id="GO:0016668">
    <property type="term" value="F:oxidoreductase activity, acting on a sulfur group of donors, NAD(P) as acceptor"/>
    <property type="evidence" value="ECO:0007669"/>
    <property type="project" value="UniProtKB-ARBA"/>
</dbReference>
<dbReference type="Gene3D" id="3.50.50.60">
    <property type="entry name" value="FAD/NAD(P)-binding domain"/>
    <property type="match status" value="2"/>
</dbReference>
<organism evidence="7 8">
    <name type="scientific">Candidatus Falkowbacteria bacterium CG10_big_fil_rev_8_21_14_0_10_37_18</name>
    <dbReference type="NCBI Taxonomy" id="1974562"/>
    <lineage>
        <taxon>Bacteria</taxon>
        <taxon>Candidatus Falkowiibacteriota</taxon>
    </lineage>
</organism>
<dbReference type="AlphaFoldDB" id="A0A2H0V9D3"/>
<name>A0A2H0V9D3_9BACT</name>
<evidence type="ECO:0000259" key="6">
    <source>
        <dbReference type="Pfam" id="PF07992"/>
    </source>
</evidence>
<evidence type="ECO:0000256" key="3">
    <source>
        <dbReference type="ARBA" id="ARBA00023002"/>
    </source>
</evidence>
<protein>
    <submittedName>
        <fullName evidence="7">Thioredoxin-disulfide reductase</fullName>
    </submittedName>
</protein>
<dbReference type="InterPro" id="IPR036188">
    <property type="entry name" value="FAD/NAD-bd_sf"/>
</dbReference>
<keyword evidence="5" id="KW-0676">Redox-active center</keyword>
<reference evidence="8" key="1">
    <citation type="submission" date="2017-09" db="EMBL/GenBank/DDBJ databases">
        <title>Depth-based differentiation of microbial function through sediment-hosted aquifers and enrichment of novel symbionts in the deep terrestrial subsurface.</title>
        <authorList>
            <person name="Probst A.J."/>
            <person name="Ladd B."/>
            <person name="Jarett J.K."/>
            <person name="Geller-Mcgrath D.E."/>
            <person name="Sieber C.M.K."/>
            <person name="Emerson J.B."/>
            <person name="Anantharaman K."/>
            <person name="Thomas B.C."/>
            <person name="Malmstrom R."/>
            <person name="Stieglmeier M."/>
            <person name="Klingl A."/>
            <person name="Woyke T."/>
            <person name="Ryan C.M."/>
            <person name="Banfield J.F."/>
        </authorList>
    </citation>
    <scope>NUCLEOTIDE SEQUENCE [LARGE SCALE GENOMIC DNA]</scope>
</reference>
<dbReference type="InterPro" id="IPR023753">
    <property type="entry name" value="FAD/NAD-binding_dom"/>
</dbReference>
<dbReference type="PROSITE" id="PS00573">
    <property type="entry name" value="PYRIDINE_REDOX_2"/>
    <property type="match status" value="1"/>
</dbReference>